<dbReference type="InterPro" id="IPR036028">
    <property type="entry name" value="SH3-like_dom_sf"/>
</dbReference>
<sequence length="981" mass="105931">MSRPQTDQARPGDTLLVIHDFTARSPDELTMKRGDRIQLIERDDDFGDGWFLGRHQQNGLTGLFPEVYTQLAPRTGFSPVFRSKPNAHPAADSSKDLPPPPADEATNAGLERQQTSSSLADSLDTGPNDSTGQSNPPTISAIGQATAGANTQASLPSAGHRGLIPGDQRSPVMNETLNVIDEHLTDINTPRGTSHERSLRFGGDSSSEYSSSHVDHRLSYINGHETDEEEQGLYTLFEVRAWTPARVAEWLEDEGVDTRQCNVFKEQEISGEVLLGMDQQTLLMKEFDLGPIGPRLKIWQKIRSLQEEVAELARNSQAFTDGSSSSRRPSDTRHRSTSIGTVLPRIPSLMESNGARPSSKQRHSRQSSSQHSKKASDTAPAPGTPSSSQAQHSRRPSAASVRDLNHSRRHSSIDFAAGGSTPKTAGPVKVTVPTPQSHKKQGSFDQGWSMGDQLNGGARPDTTESSPRESALKVITPDLDRGYFSGGELDNRKQKNVLRKAPSSSHSRESSFSHEGGRRLSTFRRHSRIGSSDSIRDYTEAALSGKSFFPSNRAKNSRTASGPELRHGPKPIKERANIVTKLDYGTPSIDAVASSPNLLEGSDQSSQGRASPPPAIQRYPKEQRATGLRAISDALAGTLSGARKPPPSPVKDSPLNSPVRTTSSGTPSHGSKSLDGEPAPDVLRQGTSASMPSTTSGAAPRRKSKKETSAYQRGLEQKPPSEQIKGCDYSGWMKKRSSNLMTTWKTRLFVLRGRRLSYYYAEDDIAERGLIDISGHRVLPANDERITGLHAAMTGAKSSPSSPLNASIPTSASTGEGKDDTSGMFIFKLVPPRSGLSKAVNFTKPTVHYFAVDSLQQGRDWMAALVKATIDRDDSKEVISTYQQKTISLSKARAMQQRPPALMAGEEGSEENGINPSRIDEVDEDPQKGLAISGLEGKNGENDHPEGVDRNNSVGGSDTTQAQGSSFATASAGSESAENKE</sequence>
<feature type="compositionally biased region" description="Polar residues" evidence="3">
    <location>
        <begin position="796"/>
        <end position="814"/>
    </location>
</feature>
<feature type="domain" description="PH" evidence="5">
    <location>
        <begin position="726"/>
        <end position="870"/>
    </location>
</feature>
<feature type="region of interest" description="Disordered" evidence="3">
    <location>
        <begin position="890"/>
        <end position="981"/>
    </location>
</feature>
<feature type="compositionally biased region" description="Polar residues" evidence="3">
    <location>
        <begin position="685"/>
        <end position="697"/>
    </location>
</feature>
<evidence type="ECO:0000259" key="5">
    <source>
        <dbReference type="PROSITE" id="PS50003"/>
    </source>
</evidence>
<dbReference type="Gene3D" id="1.10.150.50">
    <property type="entry name" value="Transcription Factor, Ets-1"/>
    <property type="match status" value="1"/>
</dbReference>
<feature type="region of interest" description="Disordered" evidence="3">
    <location>
        <begin position="548"/>
        <end position="573"/>
    </location>
</feature>
<dbReference type="RefSeq" id="XP_066657915.1">
    <property type="nucleotide sequence ID" value="XM_066803932.1"/>
</dbReference>
<feature type="region of interest" description="Disordered" evidence="3">
    <location>
        <begin position="187"/>
        <end position="210"/>
    </location>
</feature>
<feature type="compositionally biased region" description="Polar residues" evidence="3">
    <location>
        <begin position="950"/>
        <end position="981"/>
    </location>
</feature>
<accession>A0ABR1M0J2</accession>
<feature type="region of interest" description="Disordered" evidence="3">
    <location>
        <begin position="638"/>
        <end position="727"/>
    </location>
</feature>
<feature type="compositionally biased region" description="Polar residues" evidence="3">
    <location>
        <begin position="594"/>
        <end position="609"/>
    </location>
</feature>
<dbReference type="PROSITE" id="PS50002">
    <property type="entry name" value="SH3"/>
    <property type="match status" value="1"/>
</dbReference>
<evidence type="ECO:0000259" key="6">
    <source>
        <dbReference type="PROSITE" id="PS50105"/>
    </source>
</evidence>
<evidence type="ECO:0000313" key="8">
    <source>
        <dbReference type="Proteomes" id="UP001360953"/>
    </source>
</evidence>
<comment type="caution">
    <text evidence="7">The sequence shown here is derived from an EMBL/GenBank/DDBJ whole genome shotgun (WGS) entry which is preliminary data.</text>
</comment>
<dbReference type="Proteomes" id="UP001360953">
    <property type="component" value="Unassembled WGS sequence"/>
</dbReference>
<dbReference type="InterPro" id="IPR013761">
    <property type="entry name" value="SAM/pointed_sf"/>
</dbReference>
<evidence type="ECO:0000256" key="3">
    <source>
        <dbReference type="SAM" id="MobiDB-lite"/>
    </source>
</evidence>
<feature type="region of interest" description="Disordered" evidence="3">
    <location>
        <begin position="593"/>
        <end position="621"/>
    </location>
</feature>
<feature type="domain" description="SH3" evidence="4">
    <location>
        <begin position="10"/>
        <end position="74"/>
    </location>
</feature>
<dbReference type="InterPro" id="IPR001660">
    <property type="entry name" value="SAM"/>
</dbReference>
<dbReference type="SUPFAM" id="SSF47769">
    <property type="entry name" value="SAM/Pointed domain"/>
    <property type="match status" value="1"/>
</dbReference>
<dbReference type="Gene3D" id="2.30.29.30">
    <property type="entry name" value="Pleckstrin-homology domain (PH domain)/Phosphotyrosine-binding domain (PTB)"/>
    <property type="match status" value="1"/>
</dbReference>
<feature type="compositionally biased region" description="Basic and acidic residues" evidence="3">
    <location>
        <begin position="938"/>
        <end position="949"/>
    </location>
</feature>
<name>A0ABR1M0J2_9PEZI</name>
<proteinExistence type="predicted"/>
<protein>
    <submittedName>
        <fullName evidence="7">Polarized growth protein Boi2</fullName>
    </submittedName>
</protein>
<dbReference type="CDD" id="cd13316">
    <property type="entry name" value="PH_Boi"/>
    <property type="match status" value="1"/>
</dbReference>
<dbReference type="PROSITE" id="PS50105">
    <property type="entry name" value="SAM_DOMAIN"/>
    <property type="match status" value="1"/>
</dbReference>
<feature type="region of interest" description="Disordered" evidence="3">
    <location>
        <begin position="794"/>
        <end position="818"/>
    </location>
</feature>
<feature type="region of interest" description="Disordered" evidence="3">
    <location>
        <begin position="316"/>
        <end position="532"/>
    </location>
</feature>
<dbReference type="SMART" id="SM00326">
    <property type="entry name" value="SH3"/>
    <property type="match status" value="1"/>
</dbReference>
<evidence type="ECO:0000256" key="1">
    <source>
        <dbReference type="ARBA" id="ARBA00022443"/>
    </source>
</evidence>
<feature type="compositionally biased region" description="Polar residues" evidence="3">
    <location>
        <begin position="549"/>
        <end position="560"/>
    </location>
</feature>
<dbReference type="SUPFAM" id="SSF50044">
    <property type="entry name" value="SH3-domain"/>
    <property type="match status" value="1"/>
</dbReference>
<keyword evidence="1 2" id="KW-0728">SH3 domain</keyword>
<dbReference type="InterPro" id="IPR011993">
    <property type="entry name" value="PH-like_dom_sf"/>
</dbReference>
<dbReference type="PANTHER" id="PTHR12092">
    <property type="entry name" value="PLECKSTRIN"/>
    <property type="match status" value="1"/>
</dbReference>
<dbReference type="InterPro" id="IPR001452">
    <property type="entry name" value="SH3_domain"/>
</dbReference>
<dbReference type="Pfam" id="PF07647">
    <property type="entry name" value="SAM_2"/>
    <property type="match status" value="1"/>
</dbReference>
<dbReference type="SUPFAM" id="SSF50729">
    <property type="entry name" value="PH domain-like"/>
    <property type="match status" value="1"/>
</dbReference>
<feature type="compositionally biased region" description="Basic and acidic residues" evidence="3">
    <location>
        <begin position="564"/>
        <end position="573"/>
    </location>
</feature>
<dbReference type="SMART" id="SM00233">
    <property type="entry name" value="PH"/>
    <property type="match status" value="1"/>
</dbReference>
<reference evidence="7 8" key="1">
    <citation type="submission" date="2024-04" db="EMBL/GenBank/DDBJ databases">
        <title>Phyllosticta paracitricarpa is synonymous to the EU quarantine fungus P. citricarpa based on phylogenomic analyses.</title>
        <authorList>
            <consortium name="Lawrence Berkeley National Laboratory"/>
            <person name="Van ingen-buijs V.A."/>
            <person name="Van westerhoven A.C."/>
            <person name="Haridas S."/>
            <person name="Skiadas P."/>
            <person name="Martin F."/>
            <person name="Groenewald J.Z."/>
            <person name="Crous P.W."/>
            <person name="Seidl M.F."/>
        </authorList>
    </citation>
    <scope>NUCLEOTIDE SEQUENCE [LARGE SCALE GENOMIC DNA]</scope>
    <source>
        <strain evidence="7 8">CPC 17464</strain>
    </source>
</reference>
<feature type="region of interest" description="Disordered" evidence="3">
    <location>
        <begin position="79"/>
        <end position="169"/>
    </location>
</feature>
<dbReference type="GeneID" id="92036838"/>
<dbReference type="SMART" id="SM00454">
    <property type="entry name" value="SAM"/>
    <property type="match status" value="1"/>
</dbReference>
<evidence type="ECO:0000313" key="7">
    <source>
        <dbReference type="EMBL" id="KAK7540984.1"/>
    </source>
</evidence>
<dbReference type="Pfam" id="PF14604">
    <property type="entry name" value="SH3_9"/>
    <property type="match status" value="1"/>
</dbReference>
<dbReference type="PROSITE" id="PS50003">
    <property type="entry name" value="PH_DOMAIN"/>
    <property type="match status" value="1"/>
</dbReference>
<organism evidence="7 8">
    <name type="scientific">Phyllosticta citribraziliensis</name>
    <dbReference type="NCBI Taxonomy" id="989973"/>
    <lineage>
        <taxon>Eukaryota</taxon>
        <taxon>Fungi</taxon>
        <taxon>Dikarya</taxon>
        <taxon>Ascomycota</taxon>
        <taxon>Pezizomycotina</taxon>
        <taxon>Dothideomycetes</taxon>
        <taxon>Dothideomycetes incertae sedis</taxon>
        <taxon>Botryosphaeriales</taxon>
        <taxon>Phyllostictaceae</taxon>
        <taxon>Phyllosticta</taxon>
    </lineage>
</organism>
<keyword evidence="8" id="KW-1185">Reference proteome</keyword>
<dbReference type="Gene3D" id="2.30.30.40">
    <property type="entry name" value="SH3 Domains"/>
    <property type="match status" value="1"/>
</dbReference>
<feature type="compositionally biased region" description="Polar residues" evidence="3">
    <location>
        <begin position="316"/>
        <end position="327"/>
    </location>
</feature>
<dbReference type="EMBL" id="JBBPEH010000003">
    <property type="protein sequence ID" value="KAK7540984.1"/>
    <property type="molecule type" value="Genomic_DNA"/>
</dbReference>
<feature type="compositionally biased region" description="Polar residues" evidence="3">
    <location>
        <begin position="112"/>
        <end position="155"/>
    </location>
</feature>
<dbReference type="PANTHER" id="PTHR12092:SF16">
    <property type="entry name" value="PH DOMAIN-CONTAINING PROTEIN"/>
    <property type="match status" value="1"/>
</dbReference>
<dbReference type="CDD" id="cd09535">
    <property type="entry name" value="SAM_BOI-like_fungal"/>
    <property type="match status" value="1"/>
</dbReference>
<feature type="compositionally biased region" description="Basic and acidic residues" evidence="3">
    <location>
        <begin position="506"/>
        <end position="518"/>
    </location>
</feature>
<feature type="compositionally biased region" description="Polar residues" evidence="3">
    <location>
        <begin position="654"/>
        <end position="671"/>
    </location>
</feature>
<gene>
    <name evidence="7" type="ORF">J3D65DRAFT_692126</name>
</gene>
<evidence type="ECO:0000259" key="4">
    <source>
        <dbReference type="PROSITE" id="PS50002"/>
    </source>
</evidence>
<evidence type="ECO:0000256" key="2">
    <source>
        <dbReference type="PROSITE-ProRule" id="PRU00192"/>
    </source>
</evidence>
<dbReference type="Pfam" id="PF00169">
    <property type="entry name" value="PH"/>
    <property type="match status" value="1"/>
</dbReference>
<dbReference type="InterPro" id="IPR001849">
    <property type="entry name" value="PH_domain"/>
</dbReference>
<dbReference type="InterPro" id="IPR037370">
    <property type="entry name" value="Pleckstrin"/>
</dbReference>
<feature type="domain" description="SAM" evidence="6">
    <location>
        <begin position="242"/>
        <end position="308"/>
    </location>
</feature>